<dbReference type="InterPro" id="IPR006910">
    <property type="entry name" value="Rad21_Rec8_N"/>
</dbReference>
<feature type="compositionally biased region" description="Basic and acidic residues" evidence="1">
    <location>
        <begin position="385"/>
        <end position="396"/>
    </location>
</feature>
<feature type="compositionally biased region" description="Basic and acidic residues" evidence="1">
    <location>
        <begin position="482"/>
        <end position="511"/>
    </location>
</feature>
<reference evidence="3 4" key="1">
    <citation type="journal article" date="2018" name="Front. Microbiol.">
        <title>Prospects for Fungal Bioremediation of Acidic Radioactive Waste Sites: Characterization and Genome Sequence of Rhodotorula taiwanensis MD1149.</title>
        <authorList>
            <person name="Tkavc R."/>
            <person name="Matrosova V.Y."/>
            <person name="Grichenko O.E."/>
            <person name="Gostincar C."/>
            <person name="Volpe R.P."/>
            <person name="Klimenkova P."/>
            <person name="Gaidamakova E.K."/>
            <person name="Zhou C.E."/>
            <person name="Stewart B.J."/>
            <person name="Lyman M.G."/>
            <person name="Malfatti S.A."/>
            <person name="Rubinfeld B."/>
            <person name="Courtot M."/>
            <person name="Singh J."/>
            <person name="Dalgard C.L."/>
            <person name="Hamilton T."/>
            <person name="Frey K.G."/>
            <person name="Gunde-Cimerman N."/>
            <person name="Dugan L."/>
            <person name="Daly M.J."/>
        </authorList>
    </citation>
    <scope>NUCLEOTIDE SEQUENCE [LARGE SCALE GENOMIC DNA]</scope>
    <source>
        <strain evidence="3 4">MD1149</strain>
    </source>
</reference>
<name>A0A2S5B3T0_9BASI</name>
<dbReference type="Proteomes" id="UP000237144">
    <property type="component" value="Unassembled WGS sequence"/>
</dbReference>
<feature type="domain" description="Rad21/Rec8-like protein N-terminal" evidence="2">
    <location>
        <begin position="1"/>
        <end position="51"/>
    </location>
</feature>
<organism evidence="3 4">
    <name type="scientific">Rhodotorula taiwanensis</name>
    <dbReference type="NCBI Taxonomy" id="741276"/>
    <lineage>
        <taxon>Eukaryota</taxon>
        <taxon>Fungi</taxon>
        <taxon>Dikarya</taxon>
        <taxon>Basidiomycota</taxon>
        <taxon>Pucciniomycotina</taxon>
        <taxon>Microbotryomycetes</taxon>
        <taxon>Sporidiobolales</taxon>
        <taxon>Sporidiobolaceae</taxon>
        <taxon>Rhodotorula</taxon>
    </lineage>
</organism>
<evidence type="ECO:0000259" key="2">
    <source>
        <dbReference type="Pfam" id="PF04825"/>
    </source>
</evidence>
<dbReference type="Pfam" id="PF04825">
    <property type="entry name" value="Rad21_Rec8_N"/>
    <property type="match status" value="1"/>
</dbReference>
<dbReference type="AlphaFoldDB" id="A0A2S5B3T0"/>
<evidence type="ECO:0000313" key="3">
    <source>
        <dbReference type="EMBL" id="POY71442.1"/>
    </source>
</evidence>
<protein>
    <recommendedName>
        <fullName evidence="2">Rad21/Rec8-like protein N-terminal domain-containing protein</fullName>
    </recommendedName>
</protein>
<evidence type="ECO:0000313" key="4">
    <source>
        <dbReference type="Proteomes" id="UP000237144"/>
    </source>
</evidence>
<feature type="compositionally biased region" description="Gly residues" evidence="1">
    <location>
        <begin position="544"/>
        <end position="554"/>
    </location>
</feature>
<keyword evidence="4" id="KW-1185">Reference proteome</keyword>
<feature type="region of interest" description="Disordered" evidence="1">
    <location>
        <begin position="478"/>
        <end position="593"/>
    </location>
</feature>
<gene>
    <name evidence="3" type="ORF">BMF94_5755</name>
</gene>
<feature type="region of interest" description="Disordered" evidence="1">
    <location>
        <begin position="295"/>
        <end position="314"/>
    </location>
</feature>
<comment type="caution">
    <text evidence="3">The sequence shown here is derived from an EMBL/GenBank/DDBJ whole genome shotgun (WGS) entry which is preliminary data.</text>
</comment>
<evidence type="ECO:0000256" key="1">
    <source>
        <dbReference type="SAM" id="MobiDB-lite"/>
    </source>
</evidence>
<feature type="region of interest" description="Disordered" evidence="1">
    <location>
        <begin position="322"/>
        <end position="410"/>
    </location>
</feature>
<proteinExistence type="predicted"/>
<dbReference type="EMBL" id="PJQD01000085">
    <property type="protein sequence ID" value="POY71442.1"/>
    <property type="molecule type" value="Genomic_DNA"/>
</dbReference>
<sequence>MFYNTEILTSRKGGFAVFWLAATVGSRGGTAVRKLSKKDLLGCNVVKAWHVLAARLYNIYANDVQQVHAALKRVVTLTSFTLRRISPDTTLAFPSEASLEALPQQAAAQLAKDGVAGSGGINLSIDTGLAYIGYDPDDDLGLDWHLPGEAPPDPLEGLDEPGIVTPDISGHALVERHTGSPAEAKVRKPHQAREEDIRLHEPQLDDYLYKRKEAEADNVYGEEDFGMIFGENEQGLLEGVSPELDAVIRAGTAGSRAGSGQGSQLGTAGLPASSSDGGAAEDLGGFDQQYFDFDFGGDGFGGDKQQDGGQDDVDEQVRREMEAARARLSDAGPKVGQYDAPSERHRSVTPLEGSHASASEHPFGTEEDAASSGTRKRVSNALEAAQHKAAEAEKSAQKSKKPKRLPIDRQIDLEEAKVKDMRQTYGERMQLEREKANQLQMEREAQQEARELIFGAPSLFSAPGLSKLWTDDVAARMPPFEGSKDAAARALKGDKKHAESVRRSAEPEEGRPAAGGRLSEQPEGGPEARPWDDLGGDFFNQDFGGEGDGMQGDLGGHEDFHFDEARRASGTHLQRPSLLPWAAEPASSDVGGE</sequence>
<accession>A0A2S5B3T0</accession>
<dbReference type="OrthoDB" id="10071381at2759"/>
<dbReference type="STRING" id="741276.A0A2S5B3T0"/>
<feature type="compositionally biased region" description="Basic and acidic residues" evidence="1">
    <location>
        <begin position="555"/>
        <end position="567"/>
    </location>
</feature>
<feature type="region of interest" description="Disordered" evidence="1">
    <location>
        <begin position="253"/>
        <end position="283"/>
    </location>
</feature>